<dbReference type="Proteomes" id="UP001358586">
    <property type="component" value="Chromosome 3"/>
</dbReference>
<accession>A0ABR0QIF9</accession>
<name>A0ABR0QIF9_GOSAR</name>
<sequence>MRYGRIFKKQQMLLDKGFTLRESNHTNFMAYIQKITKHRIKKCFVTSSTATEVIVRGVKVPFNLKTINNLFDLPNFEDNNYSTVMKNVEKEILQEILQTLTILGSKWTVSRYRSHTCCRENLTPLAKQFYVMEENLVLKAL</sequence>
<keyword evidence="2" id="KW-1185">Reference proteome</keyword>
<evidence type="ECO:0000313" key="1">
    <source>
        <dbReference type="EMBL" id="KAK5839095.1"/>
    </source>
</evidence>
<comment type="caution">
    <text evidence="1">The sequence shown here is derived from an EMBL/GenBank/DDBJ whole genome shotgun (WGS) entry which is preliminary data.</text>
</comment>
<evidence type="ECO:0000313" key="2">
    <source>
        <dbReference type="Proteomes" id="UP001358586"/>
    </source>
</evidence>
<dbReference type="EMBL" id="JARKNE010000003">
    <property type="protein sequence ID" value="KAK5839095.1"/>
    <property type="molecule type" value="Genomic_DNA"/>
</dbReference>
<proteinExistence type="predicted"/>
<reference evidence="1 2" key="1">
    <citation type="submission" date="2023-03" db="EMBL/GenBank/DDBJ databases">
        <title>WGS of Gossypium arboreum.</title>
        <authorList>
            <person name="Yu D."/>
        </authorList>
    </citation>
    <scope>NUCLEOTIDE SEQUENCE [LARGE SCALE GENOMIC DNA]</scope>
    <source>
        <tissue evidence="1">Leaf</tissue>
    </source>
</reference>
<protein>
    <submittedName>
        <fullName evidence="1">Uncharacterized protein</fullName>
    </submittedName>
</protein>
<organism evidence="1 2">
    <name type="scientific">Gossypium arboreum</name>
    <name type="common">Tree cotton</name>
    <name type="synonym">Gossypium nanking</name>
    <dbReference type="NCBI Taxonomy" id="29729"/>
    <lineage>
        <taxon>Eukaryota</taxon>
        <taxon>Viridiplantae</taxon>
        <taxon>Streptophyta</taxon>
        <taxon>Embryophyta</taxon>
        <taxon>Tracheophyta</taxon>
        <taxon>Spermatophyta</taxon>
        <taxon>Magnoliopsida</taxon>
        <taxon>eudicotyledons</taxon>
        <taxon>Gunneridae</taxon>
        <taxon>Pentapetalae</taxon>
        <taxon>rosids</taxon>
        <taxon>malvids</taxon>
        <taxon>Malvales</taxon>
        <taxon>Malvaceae</taxon>
        <taxon>Malvoideae</taxon>
        <taxon>Gossypium</taxon>
    </lineage>
</organism>
<gene>
    <name evidence="1" type="ORF">PVK06_007856</name>
</gene>